<name>M1E4Z5_9BACT</name>
<dbReference type="HOGENOM" id="CLU_182114_0_0_9"/>
<dbReference type="AlphaFoldDB" id="M1E4Z5"/>
<protein>
    <submittedName>
        <fullName evidence="1">Uncharacterized protein</fullName>
    </submittedName>
</protein>
<reference evidence="1 2" key="1">
    <citation type="submission" date="2011-04" db="EMBL/GenBank/DDBJ databases">
        <title>The complete genome of Thermodesulfobium narugense DSM 14796.</title>
        <authorList>
            <consortium name="US DOE Joint Genome Institute (JGI-PGF)"/>
            <person name="Lucas S."/>
            <person name="Han J."/>
            <person name="Lapidus A."/>
            <person name="Bruce D."/>
            <person name="Goodwin L."/>
            <person name="Pitluck S."/>
            <person name="Peters L."/>
            <person name="Kyrpides N."/>
            <person name="Mavromatis K."/>
            <person name="Pagani I."/>
            <person name="Ivanova N."/>
            <person name="Ovchinnikova G."/>
            <person name="Zhang X."/>
            <person name="Saunders L."/>
            <person name="Detter J.C."/>
            <person name="Tapia R."/>
            <person name="Han C."/>
            <person name="Land M."/>
            <person name="Hauser L."/>
            <person name="Markowitz V."/>
            <person name="Cheng J.-F."/>
            <person name="Hugenholtz P."/>
            <person name="Woyke T."/>
            <person name="Wu D."/>
            <person name="Spring S."/>
            <person name="Schroeder M."/>
            <person name="Brambilla E."/>
            <person name="Klenk H.-P."/>
            <person name="Eisen J.A."/>
        </authorList>
    </citation>
    <scope>NUCLEOTIDE SEQUENCE [LARGE SCALE GENOMIC DNA]</scope>
    <source>
        <strain evidence="1 2">DSM 14796</strain>
    </source>
</reference>
<accession>M1E4Z5</accession>
<dbReference type="RefSeq" id="WP_013756419.1">
    <property type="nucleotide sequence ID" value="NC_015499.1"/>
</dbReference>
<dbReference type="eggNOG" id="ENOG5033H0K">
    <property type="taxonomic scope" value="Bacteria"/>
</dbReference>
<evidence type="ECO:0000313" key="2">
    <source>
        <dbReference type="Proteomes" id="UP000011765"/>
    </source>
</evidence>
<organism evidence="1 2">
    <name type="scientific">Thermodesulfobium narugense DSM 14796</name>
    <dbReference type="NCBI Taxonomy" id="747365"/>
    <lineage>
        <taxon>Bacteria</taxon>
        <taxon>Pseudomonadati</taxon>
        <taxon>Thermodesulfobiota</taxon>
        <taxon>Thermodesulfobiia</taxon>
        <taxon>Thermodesulfobiales</taxon>
        <taxon>Thermodesulfobiaceae</taxon>
        <taxon>Thermodesulfobium</taxon>
    </lineage>
</organism>
<dbReference type="Proteomes" id="UP000011765">
    <property type="component" value="Chromosome"/>
</dbReference>
<dbReference type="EMBL" id="CP002690">
    <property type="protein sequence ID" value="AEE14697.1"/>
    <property type="molecule type" value="Genomic_DNA"/>
</dbReference>
<dbReference type="STRING" id="747365.Thena_1071"/>
<dbReference type="KEGG" id="tnr:Thena_1071"/>
<dbReference type="OrthoDB" id="15597at2"/>
<gene>
    <name evidence="1" type="ORF">Thena_1071</name>
</gene>
<proteinExistence type="predicted"/>
<sequence>MGKKINEKIYRWDEINSDQEILIRKMLYADPGDILSKYSEGILKDVFLRNIHRFKRKNRSFWKLILGVSDDEVDKATAKCFRSSSELWDR</sequence>
<evidence type="ECO:0000313" key="1">
    <source>
        <dbReference type="EMBL" id="AEE14697.1"/>
    </source>
</evidence>
<keyword evidence="2" id="KW-1185">Reference proteome</keyword>